<gene>
    <name evidence="1" type="ordered locus">Os07g0273900</name>
</gene>
<accession>C7J4W7</accession>
<proteinExistence type="predicted"/>
<dbReference type="Proteomes" id="UP000000763">
    <property type="component" value="Chromosome 7"/>
</dbReference>
<evidence type="ECO:0000313" key="1">
    <source>
        <dbReference type="EMBL" id="BAH93861.1"/>
    </source>
</evidence>
<protein>
    <submittedName>
        <fullName evidence="1">Os07g0273900 protein</fullName>
    </submittedName>
</protein>
<evidence type="ECO:0000313" key="2">
    <source>
        <dbReference type="Proteomes" id="UP000000763"/>
    </source>
</evidence>
<feature type="non-terminal residue" evidence="1">
    <location>
        <position position="1"/>
    </location>
</feature>
<name>C7J4W7_ORYSJ</name>
<dbReference type="EMBL" id="AP008213">
    <property type="protein sequence ID" value="BAH93861.1"/>
    <property type="molecule type" value="Genomic_DNA"/>
</dbReference>
<dbReference type="KEGG" id="dosa:Os07g0273900"/>
<organism evidence="1 2">
    <name type="scientific">Oryza sativa subsp. japonica</name>
    <name type="common">Rice</name>
    <dbReference type="NCBI Taxonomy" id="39947"/>
    <lineage>
        <taxon>Eukaryota</taxon>
        <taxon>Viridiplantae</taxon>
        <taxon>Streptophyta</taxon>
        <taxon>Embryophyta</taxon>
        <taxon>Tracheophyta</taxon>
        <taxon>Spermatophyta</taxon>
        <taxon>Magnoliopsida</taxon>
        <taxon>Liliopsida</taxon>
        <taxon>Poales</taxon>
        <taxon>Poaceae</taxon>
        <taxon>BOP clade</taxon>
        <taxon>Oryzoideae</taxon>
        <taxon>Oryzeae</taxon>
        <taxon>Oryzinae</taxon>
        <taxon>Oryza</taxon>
        <taxon>Oryza sativa</taxon>
    </lineage>
</organism>
<reference evidence="2" key="2">
    <citation type="journal article" date="2008" name="Nucleic Acids Res.">
        <title>The rice annotation project database (RAP-DB): 2008 update.</title>
        <authorList>
            <consortium name="The rice annotation project (RAP)"/>
        </authorList>
    </citation>
    <scope>GENOME REANNOTATION</scope>
    <source>
        <strain evidence="2">cv. Nipponbare</strain>
    </source>
</reference>
<reference evidence="1 2" key="1">
    <citation type="journal article" date="2005" name="Nature">
        <title>The map-based sequence of the rice genome.</title>
        <authorList>
            <consortium name="International rice genome sequencing project (IRGSP)"/>
            <person name="Matsumoto T."/>
            <person name="Wu J."/>
            <person name="Kanamori H."/>
            <person name="Katayose Y."/>
            <person name="Fujisawa M."/>
            <person name="Namiki N."/>
            <person name="Mizuno H."/>
            <person name="Yamamoto K."/>
            <person name="Antonio B.A."/>
            <person name="Baba T."/>
            <person name="Sakata K."/>
            <person name="Nagamura Y."/>
            <person name="Aoki H."/>
            <person name="Arikawa K."/>
            <person name="Arita K."/>
            <person name="Bito T."/>
            <person name="Chiden Y."/>
            <person name="Fujitsuka N."/>
            <person name="Fukunaka R."/>
            <person name="Hamada M."/>
            <person name="Harada C."/>
            <person name="Hayashi A."/>
            <person name="Hijishita S."/>
            <person name="Honda M."/>
            <person name="Hosokawa S."/>
            <person name="Ichikawa Y."/>
            <person name="Idonuma A."/>
            <person name="Iijima M."/>
            <person name="Ikeda M."/>
            <person name="Ikeno M."/>
            <person name="Ito K."/>
            <person name="Ito S."/>
            <person name="Ito T."/>
            <person name="Ito Y."/>
            <person name="Ito Y."/>
            <person name="Iwabuchi A."/>
            <person name="Kamiya K."/>
            <person name="Karasawa W."/>
            <person name="Kurita K."/>
            <person name="Katagiri S."/>
            <person name="Kikuta A."/>
            <person name="Kobayashi H."/>
            <person name="Kobayashi N."/>
            <person name="Machita K."/>
            <person name="Maehara T."/>
            <person name="Masukawa M."/>
            <person name="Mizubayashi T."/>
            <person name="Mukai Y."/>
            <person name="Nagasaki H."/>
            <person name="Nagata Y."/>
            <person name="Naito S."/>
            <person name="Nakashima M."/>
            <person name="Nakama Y."/>
            <person name="Nakamichi Y."/>
            <person name="Nakamura M."/>
            <person name="Meguro A."/>
            <person name="Negishi M."/>
            <person name="Ohta I."/>
            <person name="Ohta T."/>
            <person name="Okamoto M."/>
            <person name="Ono N."/>
            <person name="Saji S."/>
            <person name="Sakaguchi M."/>
            <person name="Sakai K."/>
            <person name="Shibata M."/>
            <person name="Shimokawa T."/>
            <person name="Song J."/>
            <person name="Takazaki Y."/>
            <person name="Terasawa K."/>
            <person name="Tsugane M."/>
            <person name="Tsuji K."/>
            <person name="Ueda S."/>
            <person name="Waki K."/>
            <person name="Yamagata H."/>
            <person name="Yamamoto M."/>
            <person name="Yamamoto S."/>
            <person name="Yamane H."/>
            <person name="Yoshiki S."/>
            <person name="Yoshihara R."/>
            <person name="Yukawa K."/>
            <person name="Zhong H."/>
            <person name="Yano M."/>
            <person name="Yuan Q."/>
            <person name="Ouyang S."/>
            <person name="Liu J."/>
            <person name="Jones K.M."/>
            <person name="Gansberger K."/>
            <person name="Moffat K."/>
            <person name="Hill J."/>
            <person name="Bera J."/>
            <person name="Fadrosh D."/>
            <person name="Jin S."/>
            <person name="Johri S."/>
            <person name="Kim M."/>
            <person name="Overton L."/>
            <person name="Reardon M."/>
            <person name="Tsitrin T."/>
            <person name="Vuong H."/>
            <person name="Weaver B."/>
            <person name="Ciecko A."/>
            <person name="Tallon L."/>
            <person name="Jackson J."/>
            <person name="Pai G."/>
            <person name="Aken S.V."/>
            <person name="Utterback T."/>
            <person name="Reidmuller S."/>
            <person name="Feldblyum T."/>
            <person name="Hsiao J."/>
            <person name="Zismann V."/>
            <person name="Iobst S."/>
            <person name="de Vazeille A.R."/>
            <person name="Buell C.R."/>
            <person name="Ying K."/>
            <person name="Li Y."/>
            <person name="Lu T."/>
            <person name="Huang Y."/>
            <person name="Zhao Q."/>
            <person name="Feng Q."/>
            <person name="Zhang L."/>
            <person name="Zhu J."/>
            <person name="Weng Q."/>
            <person name="Mu J."/>
            <person name="Lu Y."/>
            <person name="Fan D."/>
            <person name="Liu Y."/>
            <person name="Guan J."/>
            <person name="Zhang Y."/>
            <person name="Yu S."/>
            <person name="Liu X."/>
            <person name="Zhang Y."/>
            <person name="Hong G."/>
            <person name="Han B."/>
            <person name="Choisne N."/>
            <person name="Demange N."/>
            <person name="Orjeda G."/>
            <person name="Samain S."/>
            <person name="Cattolico L."/>
            <person name="Pelletier E."/>
            <person name="Couloux A."/>
            <person name="Segurens B."/>
            <person name="Wincker P."/>
            <person name="D'Hont A."/>
            <person name="Scarpelli C."/>
            <person name="Weissenbach J."/>
            <person name="Salanoubat M."/>
            <person name="Quetier F."/>
            <person name="Yu Y."/>
            <person name="Kim H.R."/>
            <person name="Rambo T."/>
            <person name="Currie J."/>
            <person name="Collura K."/>
            <person name="Luo M."/>
            <person name="Yang T."/>
            <person name="Ammiraju J.S.S."/>
            <person name="Engler F."/>
            <person name="Soderlund C."/>
            <person name="Wing R.A."/>
            <person name="Palmer L.E."/>
            <person name="de la Bastide M."/>
            <person name="Spiegel L."/>
            <person name="Nascimento L."/>
            <person name="Zutavern T."/>
            <person name="O'Shaughnessy A."/>
            <person name="Dike S."/>
            <person name="Dedhia N."/>
            <person name="Preston R."/>
            <person name="Balija V."/>
            <person name="McCombie W.R."/>
            <person name="Chow T."/>
            <person name="Chen H."/>
            <person name="Chung M."/>
            <person name="Chen C."/>
            <person name="Shaw J."/>
            <person name="Wu H."/>
            <person name="Hsiao K."/>
            <person name="Chao Y."/>
            <person name="Chu M."/>
            <person name="Cheng C."/>
            <person name="Hour A."/>
            <person name="Lee P."/>
            <person name="Lin S."/>
            <person name="Lin Y."/>
            <person name="Liou J."/>
            <person name="Liu S."/>
            <person name="Hsing Y."/>
            <person name="Raghuvanshi S."/>
            <person name="Mohanty A."/>
            <person name="Bharti A.K."/>
            <person name="Gaur A."/>
            <person name="Gupta V."/>
            <person name="Kumar D."/>
            <person name="Ravi V."/>
            <person name="Vij S."/>
            <person name="Kapur A."/>
            <person name="Khurana P."/>
            <person name="Khurana P."/>
            <person name="Khurana J.P."/>
            <person name="Tyagi A.K."/>
            <person name="Gaikwad K."/>
            <person name="Singh A."/>
            <person name="Dalal V."/>
            <person name="Srivastava S."/>
            <person name="Dixit A."/>
            <person name="Pal A.K."/>
            <person name="Ghazi I.A."/>
            <person name="Yadav M."/>
            <person name="Pandit A."/>
            <person name="Bhargava A."/>
            <person name="Sureshbabu K."/>
            <person name="Batra K."/>
            <person name="Sharma T.R."/>
            <person name="Mohapatra T."/>
            <person name="Singh N.K."/>
            <person name="Messing J."/>
            <person name="Nelson A.B."/>
            <person name="Fuks G."/>
            <person name="Kavchok S."/>
            <person name="Keizer G."/>
            <person name="Linton E."/>
            <person name="Llaca V."/>
            <person name="Song R."/>
            <person name="Tanyolac B."/>
            <person name="Young S."/>
            <person name="Ho-Il K."/>
            <person name="Hahn J.H."/>
            <person name="Sangsakoo G."/>
            <person name="Vanavichit A."/>
            <person name="de Mattos Luiz.A.T."/>
            <person name="Zimmer P.D."/>
            <person name="Malone G."/>
            <person name="Dellagostin O."/>
            <person name="de Oliveira A.C."/>
            <person name="Bevan M."/>
            <person name="Bancroft I."/>
            <person name="Minx P."/>
            <person name="Cordum H."/>
            <person name="Wilson R."/>
            <person name="Cheng Z."/>
            <person name="Jin W."/>
            <person name="Jiang J."/>
            <person name="Leong S.A."/>
            <person name="Iwama H."/>
            <person name="Gojobori T."/>
            <person name="Itoh T."/>
            <person name="Niimura Y."/>
            <person name="Fujii Y."/>
            <person name="Habara T."/>
            <person name="Sakai H."/>
            <person name="Sato Y."/>
            <person name="Wilson G."/>
            <person name="Kumar K."/>
            <person name="McCouch S."/>
            <person name="Juretic N."/>
            <person name="Hoen D."/>
            <person name="Wright S."/>
            <person name="Bruskiewich R."/>
            <person name="Bureau T."/>
            <person name="Miyao A."/>
            <person name="Hirochika H."/>
            <person name="Nishikawa T."/>
            <person name="Kadowaki K."/>
            <person name="Sugiura M."/>
            <person name="Burr B."/>
            <person name="Sasaki T."/>
        </authorList>
    </citation>
    <scope>NUCLEOTIDE SEQUENCE [LARGE SCALE GENOMIC DNA]</scope>
    <source>
        <strain evidence="2">cv. Nipponbare</strain>
    </source>
</reference>
<dbReference type="AlphaFoldDB" id="C7J4W7"/>
<sequence length="88" mass="9568">STKNLTKLRHLDVRKKPGNVHVRMASGLGQLTDLQTVTVFNIGDDLSHCSIGDLKNLCRLRGHIHITGLQNITAGDDAKEANLVVINS</sequence>